<protein>
    <submittedName>
        <fullName evidence="1">Uncharacterized protein</fullName>
    </submittedName>
</protein>
<name>A0A818TJB9_9BILA</name>
<proteinExistence type="predicted"/>
<comment type="caution">
    <text evidence="1">The sequence shown here is derived from an EMBL/GenBank/DDBJ whole genome shotgun (WGS) entry which is preliminary data.</text>
</comment>
<dbReference type="EMBL" id="CAJNYU010003629">
    <property type="protein sequence ID" value="CAF3688094.1"/>
    <property type="molecule type" value="Genomic_DNA"/>
</dbReference>
<dbReference type="AlphaFoldDB" id="A0A818TJB9"/>
<dbReference type="SUPFAM" id="SSF56399">
    <property type="entry name" value="ADP-ribosylation"/>
    <property type="match status" value="1"/>
</dbReference>
<dbReference type="Proteomes" id="UP000663869">
    <property type="component" value="Unassembled WGS sequence"/>
</dbReference>
<dbReference type="Gene3D" id="3.90.176.10">
    <property type="entry name" value="Toxin ADP-ribosyltransferase, Chain A, domain 1"/>
    <property type="match status" value="1"/>
</dbReference>
<evidence type="ECO:0000313" key="1">
    <source>
        <dbReference type="EMBL" id="CAF3688094.1"/>
    </source>
</evidence>
<reference evidence="1" key="1">
    <citation type="submission" date="2021-02" db="EMBL/GenBank/DDBJ databases">
        <authorList>
            <person name="Nowell W R."/>
        </authorList>
    </citation>
    <scope>NUCLEOTIDE SEQUENCE</scope>
</reference>
<gene>
    <name evidence="1" type="ORF">FME351_LOCUS26853</name>
</gene>
<accession>A0A818TJB9</accession>
<sequence length="301" mass="34933">MDNPILETYSIFWLDASVDNKENTIAQKKLRDIIDQVRTFVNPEEFLKYVHLIEQGDLAILIVKAVCTKLDELLEVIRFDQRHRGRHEETIAMDILDRSATELNDNFLHDGLLIDVLIRMKPNEQDQKELIELSGKEYEGNKVELKLTKEFQKEYTLDRAIWWYTRESFVYRLLNKALRVRNIEMCEKRVTVYRDQIMSGDEIKQFRKSVGSIISLNSFLSISLKREVAQGFVRQSMESCSSSSGSVGVTCDSEDNNRRPFAQIDGLSYYGGGEREILFMVGSIFRLEHTSEDKLVADVKI</sequence>
<organism evidence="1 2">
    <name type="scientific">Rotaria socialis</name>
    <dbReference type="NCBI Taxonomy" id="392032"/>
    <lineage>
        <taxon>Eukaryota</taxon>
        <taxon>Metazoa</taxon>
        <taxon>Spiralia</taxon>
        <taxon>Gnathifera</taxon>
        <taxon>Rotifera</taxon>
        <taxon>Eurotatoria</taxon>
        <taxon>Bdelloidea</taxon>
        <taxon>Philodinida</taxon>
        <taxon>Philodinidae</taxon>
        <taxon>Rotaria</taxon>
    </lineage>
</organism>
<evidence type="ECO:0000313" key="2">
    <source>
        <dbReference type="Proteomes" id="UP000663869"/>
    </source>
</evidence>